<dbReference type="EMBL" id="JAUEPO010000001">
    <property type="protein sequence ID" value="KAK3335835.1"/>
    <property type="molecule type" value="Genomic_DNA"/>
</dbReference>
<sequence>MPESQQNNPRPTVLVITADRGVGHGLVKAFCYRGWRVIATVAPGTFGVPWVQSLKVERNGGKLMEMDYNDEDDMKKVSTDIAGQDTYRLDVVVNCAGLEAPPAYSGCMYEGEPGVLERIKVMVAVPIVITKVFTPHLTEAEDGLVPRTLVHVMPNLQTGAGNYKTLSGQPEVHCHGMAKRSVHAQAQNLDHTYRGRGTRVNTLLLEAAGPNEGLPFWRSCDSMVRIIETMTPERSGTFLNWEGNPASYYM</sequence>
<dbReference type="InterPro" id="IPR036291">
    <property type="entry name" value="NAD(P)-bd_dom_sf"/>
</dbReference>
<comment type="similarity">
    <text evidence="1">Belongs to the short-chain dehydrogenases/reductases (SDR) family.</text>
</comment>
<reference evidence="2" key="1">
    <citation type="journal article" date="2023" name="Mol. Phylogenet. Evol.">
        <title>Genome-scale phylogeny and comparative genomics of the fungal order Sordariales.</title>
        <authorList>
            <person name="Hensen N."/>
            <person name="Bonometti L."/>
            <person name="Westerberg I."/>
            <person name="Brannstrom I.O."/>
            <person name="Guillou S."/>
            <person name="Cros-Aarteil S."/>
            <person name="Calhoun S."/>
            <person name="Haridas S."/>
            <person name="Kuo A."/>
            <person name="Mondo S."/>
            <person name="Pangilinan J."/>
            <person name="Riley R."/>
            <person name="LaButti K."/>
            <person name="Andreopoulos B."/>
            <person name="Lipzen A."/>
            <person name="Chen C."/>
            <person name="Yan M."/>
            <person name="Daum C."/>
            <person name="Ng V."/>
            <person name="Clum A."/>
            <person name="Steindorff A."/>
            <person name="Ohm R.A."/>
            <person name="Martin F."/>
            <person name="Silar P."/>
            <person name="Natvig D.O."/>
            <person name="Lalanne C."/>
            <person name="Gautier V."/>
            <person name="Ament-Velasquez S.L."/>
            <person name="Kruys A."/>
            <person name="Hutchinson M.I."/>
            <person name="Powell A.J."/>
            <person name="Barry K."/>
            <person name="Miller A.N."/>
            <person name="Grigoriev I.V."/>
            <person name="Debuchy R."/>
            <person name="Gladieux P."/>
            <person name="Hiltunen Thoren M."/>
            <person name="Johannesson H."/>
        </authorList>
    </citation>
    <scope>NUCLEOTIDE SEQUENCE</scope>
    <source>
        <strain evidence="2">SMH4131-1</strain>
    </source>
</reference>
<dbReference type="Proteomes" id="UP001286456">
    <property type="component" value="Unassembled WGS sequence"/>
</dbReference>
<evidence type="ECO:0000313" key="3">
    <source>
        <dbReference type="Proteomes" id="UP001286456"/>
    </source>
</evidence>
<organism evidence="2 3">
    <name type="scientific">Cercophora scortea</name>
    <dbReference type="NCBI Taxonomy" id="314031"/>
    <lineage>
        <taxon>Eukaryota</taxon>
        <taxon>Fungi</taxon>
        <taxon>Dikarya</taxon>
        <taxon>Ascomycota</taxon>
        <taxon>Pezizomycotina</taxon>
        <taxon>Sordariomycetes</taxon>
        <taxon>Sordariomycetidae</taxon>
        <taxon>Sordariales</taxon>
        <taxon>Lasiosphaeriaceae</taxon>
        <taxon>Cercophora</taxon>
    </lineage>
</organism>
<keyword evidence="3" id="KW-1185">Reference proteome</keyword>
<comment type="caution">
    <text evidence="2">The sequence shown here is derived from an EMBL/GenBank/DDBJ whole genome shotgun (WGS) entry which is preliminary data.</text>
</comment>
<dbReference type="PANTHER" id="PTHR43544">
    <property type="entry name" value="SHORT-CHAIN DEHYDROGENASE/REDUCTASE"/>
    <property type="match status" value="1"/>
</dbReference>
<reference evidence="2" key="2">
    <citation type="submission" date="2023-06" db="EMBL/GenBank/DDBJ databases">
        <authorList>
            <consortium name="Lawrence Berkeley National Laboratory"/>
            <person name="Haridas S."/>
            <person name="Hensen N."/>
            <person name="Bonometti L."/>
            <person name="Westerberg I."/>
            <person name="Brannstrom I.O."/>
            <person name="Guillou S."/>
            <person name="Cros-Aarteil S."/>
            <person name="Calhoun S."/>
            <person name="Kuo A."/>
            <person name="Mondo S."/>
            <person name="Pangilinan J."/>
            <person name="Riley R."/>
            <person name="Labutti K."/>
            <person name="Andreopoulos B."/>
            <person name="Lipzen A."/>
            <person name="Chen C."/>
            <person name="Yanf M."/>
            <person name="Daum C."/>
            <person name="Ng V."/>
            <person name="Clum A."/>
            <person name="Steindorff A."/>
            <person name="Ohm R."/>
            <person name="Martin F."/>
            <person name="Silar P."/>
            <person name="Natvig D."/>
            <person name="Lalanne C."/>
            <person name="Gautier V."/>
            <person name="Ament-Velasquez S.L."/>
            <person name="Kruys A."/>
            <person name="Hutchinson M.I."/>
            <person name="Powell A.J."/>
            <person name="Barry K."/>
            <person name="Miller A.N."/>
            <person name="Grigoriev I.V."/>
            <person name="Debuchy R."/>
            <person name="Gladieux P."/>
            <person name="Thoren M.H."/>
            <person name="Johannesson H."/>
        </authorList>
    </citation>
    <scope>NUCLEOTIDE SEQUENCE</scope>
    <source>
        <strain evidence="2">SMH4131-1</strain>
    </source>
</reference>
<dbReference type="SUPFAM" id="SSF51735">
    <property type="entry name" value="NAD(P)-binding Rossmann-fold domains"/>
    <property type="match status" value="1"/>
</dbReference>
<dbReference type="AlphaFoldDB" id="A0AAE0J384"/>
<evidence type="ECO:0000256" key="1">
    <source>
        <dbReference type="ARBA" id="ARBA00006484"/>
    </source>
</evidence>
<dbReference type="InterPro" id="IPR002347">
    <property type="entry name" value="SDR_fam"/>
</dbReference>
<dbReference type="PANTHER" id="PTHR43544:SF12">
    <property type="entry name" value="NAD(P)-BINDING ROSSMANN-FOLD SUPERFAMILY PROTEIN"/>
    <property type="match status" value="1"/>
</dbReference>
<protein>
    <submittedName>
        <fullName evidence="2">Uncharacterized protein</fullName>
    </submittedName>
</protein>
<proteinExistence type="inferred from homology"/>
<dbReference type="GO" id="GO:0005737">
    <property type="term" value="C:cytoplasm"/>
    <property type="evidence" value="ECO:0007669"/>
    <property type="project" value="TreeGrafter"/>
</dbReference>
<accession>A0AAE0J384</accession>
<evidence type="ECO:0000313" key="2">
    <source>
        <dbReference type="EMBL" id="KAK3335835.1"/>
    </source>
</evidence>
<dbReference type="GO" id="GO:0016491">
    <property type="term" value="F:oxidoreductase activity"/>
    <property type="evidence" value="ECO:0007669"/>
    <property type="project" value="TreeGrafter"/>
</dbReference>
<dbReference type="Pfam" id="PF00106">
    <property type="entry name" value="adh_short"/>
    <property type="match status" value="1"/>
</dbReference>
<dbReference type="InterPro" id="IPR051468">
    <property type="entry name" value="Fungal_SecMetab_SDRs"/>
</dbReference>
<gene>
    <name evidence="2" type="ORF">B0T19DRAFT_453007</name>
</gene>
<dbReference type="Gene3D" id="3.40.50.720">
    <property type="entry name" value="NAD(P)-binding Rossmann-like Domain"/>
    <property type="match status" value="1"/>
</dbReference>
<name>A0AAE0J384_9PEZI</name>